<proteinExistence type="predicted"/>
<feature type="compositionally biased region" description="Acidic residues" evidence="1">
    <location>
        <begin position="357"/>
        <end position="375"/>
    </location>
</feature>
<dbReference type="Proteomes" id="UP000601435">
    <property type="component" value="Unassembled WGS sequence"/>
</dbReference>
<reference evidence="2" key="1">
    <citation type="submission" date="2021-02" db="EMBL/GenBank/DDBJ databases">
        <authorList>
            <person name="Dougan E. K."/>
            <person name="Rhodes N."/>
            <person name="Thang M."/>
            <person name="Chan C."/>
        </authorList>
    </citation>
    <scope>NUCLEOTIDE SEQUENCE</scope>
</reference>
<accession>A0A812LMA5</accession>
<protein>
    <submittedName>
        <fullName evidence="2">Uncharacterized protein</fullName>
    </submittedName>
</protein>
<name>A0A812LMA5_9DINO</name>
<feature type="non-terminal residue" evidence="2">
    <location>
        <position position="457"/>
    </location>
</feature>
<comment type="caution">
    <text evidence="2">The sequence shown here is derived from an EMBL/GenBank/DDBJ whole genome shotgun (WGS) entry which is preliminary data.</text>
</comment>
<dbReference type="OrthoDB" id="423752at2759"/>
<evidence type="ECO:0000256" key="1">
    <source>
        <dbReference type="SAM" id="MobiDB-lite"/>
    </source>
</evidence>
<evidence type="ECO:0000313" key="2">
    <source>
        <dbReference type="EMBL" id="CAE7243764.1"/>
    </source>
</evidence>
<keyword evidence="3" id="KW-1185">Reference proteome</keyword>
<dbReference type="EMBL" id="CAJNJA010009154">
    <property type="protein sequence ID" value="CAE7243764.1"/>
    <property type="molecule type" value="Genomic_DNA"/>
</dbReference>
<dbReference type="AlphaFoldDB" id="A0A812LMA5"/>
<organism evidence="2 3">
    <name type="scientific">Symbiodinium necroappetens</name>
    <dbReference type="NCBI Taxonomy" id="1628268"/>
    <lineage>
        <taxon>Eukaryota</taxon>
        <taxon>Sar</taxon>
        <taxon>Alveolata</taxon>
        <taxon>Dinophyceae</taxon>
        <taxon>Suessiales</taxon>
        <taxon>Symbiodiniaceae</taxon>
        <taxon>Symbiodinium</taxon>
    </lineage>
</organism>
<gene>
    <name evidence="2" type="ORF">SNEC2469_LOCUS4612</name>
</gene>
<evidence type="ECO:0000313" key="3">
    <source>
        <dbReference type="Proteomes" id="UP000601435"/>
    </source>
</evidence>
<sequence>DDWHSVNARLVAMRTLQYKYPWEHSSRSTFEARRLLAARFAKTDDQMLLAAFKKEAVLSRSIEDAFAGKAMKFFMHHTGAYLKSPISARVSGVASSMELKKRPLWQAPPLPVTHVRALEEFVVDTDDHARATIAGFLLFCIYSSSRFSDAARASGISMDESGGAVVILETGTMHYKTRAKDRQNRMLPLLALGRTLVQPGWGAFWIKHREATGISNHSCLMPALAPSASWLQRPMTAGEGSMWLRELLHLASVSGDLEAFTSHSLKATALSWSAKSGTMTYEERLTQGHHVHPKLGMALLYSRDAMAEITAKVGRIIRAIVSGGFSPDLPRAQRVALAMQRAPEDFAHLPETQPDLVEGDEEARESEGEGSDISDSELLKGLQALNLPPAPDAVRPRIEATFAGNVFMHILTGVMHCEASPGRFKCGRRVTSNVRSLSQGEAQIHVCQQCAAADSGA</sequence>
<feature type="region of interest" description="Disordered" evidence="1">
    <location>
        <begin position="347"/>
        <end position="375"/>
    </location>
</feature>